<keyword evidence="2" id="KW-1185">Reference proteome</keyword>
<dbReference type="Pfam" id="PF04351">
    <property type="entry name" value="PilP"/>
    <property type="match status" value="1"/>
</dbReference>
<dbReference type="EMBL" id="QGKL01000011">
    <property type="protein sequence ID" value="PWQ98527.1"/>
    <property type="molecule type" value="Genomic_DNA"/>
</dbReference>
<organism evidence="1 2">
    <name type="scientific">Leucothrix arctica</name>
    <dbReference type="NCBI Taxonomy" id="1481894"/>
    <lineage>
        <taxon>Bacteria</taxon>
        <taxon>Pseudomonadati</taxon>
        <taxon>Pseudomonadota</taxon>
        <taxon>Gammaproteobacteria</taxon>
        <taxon>Thiotrichales</taxon>
        <taxon>Thiotrichaceae</taxon>
        <taxon>Leucothrix</taxon>
    </lineage>
</organism>
<name>A0A317CJZ5_9GAMM</name>
<dbReference type="InterPro" id="IPR007446">
    <property type="entry name" value="PilP"/>
</dbReference>
<comment type="caution">
    <text evidence="1">The sequence shown here is derived from an EMBL/GenBank/DDBJ whole genome shotgun (WGS) entry which is preliminary data.</text>
</comment>
<proteinExistence type="predicted"/>
<dbReference type="PROSITE" id="PS51257">
    <property type="entry name" value="PROKAR_LIPOPROTEIN"/>
    <property type="match status" value="1"/>
</dbReference>
<reference evidence="1 2" key="1">
    <citation type="submission" date="2018-05" db="EMBL/GenBank/DDBJ databases">
        <title>Leucothrix arctica sp. nov., isolated from Arctic seawater.</title>
        <authorList>
            <person name="Choi A."/>
            <person name="Baek K."/>
        </authorList>
    </citation>
    <scope>NUCLEOTIDE SEQUENCE [LARGE SCALE GENOMIC DNA]</scope>
    <source>
        <strain evidence="1 2">IMCC9719</strain>
    </source>
</reference>
<dbReference type="RefSeq" id="WP_109822045.1">
    <property type="nucleotide sequence ID" value="NZ_QGKL01000011.1"/>
</dbReference>
<dbReference type="PIRSF" id="PIRSF016481">
    <property type="entry name" value="Pilus_assembly_PilP"/>
    <property type="match status" value="1"/>
</dbReference>
<evidence type="ECO:0000313" key="2">
    <source>
        <dbReference type="Proteomes" id="UP000245506"/>
    </source>
</evidence>
<gene>
    <name evidence="1" type="ORF">DKT75_03490</name>
</gene>
<dbReference type="Gene3D" id="2.30.30.830">
    <property type="match status" value="1"/>
</dbReference>
<dbReference type="AlphaFoldDB" id="A0A317CJZ5"/>
<dbReference type="OrthoDB" id="5296580at2"/>
<protein>
    <submittedName>
        <fullName evidence="1">Pilus assembly protein PilP</fullName>
    </submittedName>
</protein>
<evidence type="ECO:0000313" key="1">
    <source>
        <dbReference type="EMBL" id="PWQ98527.1"/>
    </source>
</evidence>
<sequence length="175" mass="19454">MIHYKKNLRLLMTPIALGVFLTGCIQDTSDLDSYFELHRAKPIRAIDPIPEVKPYLRYVYPVNEKDPFDVSMLAPSEVPVVESGVQVDVTRVKEFLEGFPLDSLEMVGTVDKDKQLWALIKIPDGGVQSVKAGNYLGQNYGKILSVSEAELALSETVSNGLGGYKKQENRLLLAQ</sequence>
<accession>A0A317CJZ5</accession>
<dbReference type="Proteomes" id="UP000245506">
    <property type="component" value="Unassembled WGS sequence"/>
</dbReference>